<organism evidence="1">
    <name type="scientific">Aplanochytrium stocchinoi</name>
    <dbReference type="NCBI Taxonomy" id="215587"/>
    <lineage>
        <taxon>Eukaryota</taxon>
        <taxon>Sar</taxon>
        <taxon>Stramenopiles</taxon>
        <taxon>Bigyra</taxon>
        <taxon>Labyrinthulomycetes</taxon>
        <taxon>Thraustochytrida</taxon>
        <taxon>Thraustochytriidae</taxon>
        <taxon>Aplanochytrium</taxon>
    </lineage>
</organism>
<gene>
    <name evidence="1" type="ORF">ASTO00021_LOCUS1567</name>
</gene>
<reference evidence="1" key="1">
    <citation type="submission" date="2021-01" db="EMBL/GenBank/DDBJ databases">
        <authorList>
            <person name="Corre E."/>
            <person name="Pelletier E."/>
            <person name="Niang G."/>
            <person name="Scheremetjew M."/>
            <person name="Finn R."/>
            <person name="Kale V."/>
            <person name="Holt S."/>
            <person name="Cochrane G."/>
            <person name="Meng A."/>
            <person name="Brown T."/>
            <person name="Cohen L."/>
        </authorList>
    </citation>
    <scope>NUCLEOTIDE SEQUENCE</scope>
    <source>
        <strain evidence="1">GSBS06</strain>
    </source>
</reference>
<dbReference type="AlphaFoldDB" id="A0A7S3LK65"/>
<accession>A0A7S3LK65</accession>
<sequence>MNVNVIFFLLIELESNHDKGKSILHVVLGNYDMCKMQAGNGIRADDDHDEDYKRRLDDEDQDLELEPDSYYLCEGRMETLGLFDTNVPFLAAGMCFNMKDVIPHSLLL</sequence>
<dbReference type="EMBL" id="HBIN01002391">
    <property type="protein sequence ID" value="CAE0431228.1"/>
    <property type="molecule type" value="Transcribed_RNA"/>
</dbReference>
<evidence type="ECO:0000313" key="1">
    <source>
        <dbReference type="EMBL" id="CAE0431228.1"/>
    </source>
</evidence>
<protein>
    <submittedName>
        <fullName evidence="1">Uncharacterized protein</fullName>
    </submittedName>
</protein>
<name>A0A7S3LK65_9STRA</name>
<proteinExistence type="predicted"/>